<comment type="caution">
    <text evidence="1">The sequence shown here is derived from an EMBL/GenBank/DDBJ whole genome shotgun (WGS) entry which is preliminary data.</text>
</comment>
<keyword evidence="2" id="KW-1185">Reference proteome</keyword>
<dbReference type="RefSeq" id="WP_062792961.1">
    <property type="nucleotide sequence ID" value="NZ_BCZD01000001.1"/>
</dbReference>
<dbReference type="InterPro" id="IPR029057">
    <property type="entry name" value="PRTase-like"/>
</dbReference>
<dbReference type="InterPro" id="IPR000836">
    <property type="entry name" value="PRTase_dom"/>
</dbReference>
<sequence length="257" mass="27977">MLKGEREGLGPRKEKIQALYSAAKTENNLEAAFELVDLIYSGEVEEKLIDSFFEGGVAPIFVLPHPAFVVERNLTPEVVPSAGPTNALPFAYAARLQQAIGGEVDSDIVQAARVGRTALNRFQRFLWQPQFVGDVRTDRPYVLVDDAVTIGGTVAALCSHIVRAGGTVAAVTALAHKSGQHQPLALTNRTRHLLDTVYTVGIAQLWKEAIGHEIDCLTEPEGAFLLEWANEHHGSGDGHSRLLALRTRLLKARDQGE</sequence>
<accession>A0A086PEP6</accession>
<dbReference type="EMBL" id="JFZA02000001">
    <property type="protein sequence ID" value="KFG91864.1"/>
    <property type="molecule type" value="Genomic_DNA"/>
</dbReference>
<dbReference type="OrthoDB" id="7596655at2"/>
<evidence type="ECO:0000313" key="2">
    <source>
        <dbReference type="Proteomes" id="UP000024284"/>
    </source>
</evidence>
<dbReference type="STRING" id="76947.GCA_002080435_00907"/>
<proteinExistence type="predicted"/>
<dbReference type="eggNOG" id="COG0503">
    <property type="taxonomic scope" value="Bacteria"/>
</dbReference>
<evidence type="ECO:0008006" key="3">
    <source>
        <dbReference type="Google" id="ProtNLM"/>
    </source>
</evidence>
<evidence type="ECO:0000313" key="1">
    <source>
        <dbReference type="EMBL" id="KFG91864.1"/>
    </source>
</evidence>
<dbReference type="CDD" id="cd06223">
    <property type="entry name" value="PRTases_typeI"/>
    <property type="match status" value="1"/>
</dbReference>
<protein>
    <recommendedName>
        <fullName evidence="3">Phosphoribosyltransferase</fullName>
    </recommendedName>
</protein>
<dbReference type="Gene3D" id="3.40.50.2020">
    <property type="match status" value="1"/>
</dbReference>
<organism evidence="1 2">
    <name type="scientific">Sphingobium herbicidovorans (strain ATCC 700291 / DSM 11019 / CCUG 56400 / KCTC 2939 / LMG 18315 / NBRC 16415 / MH)</name>
    <name type="common">Sphingomonas herbicidovorans</name>
    <dbReference type="NCBI Taxonomy" id="1219045"/>
    <lineage>
        <taxon>Bacteria</taxon>
        <taxon>Pseudomonadati</taxon>
        <taxon>Pseudomonadota</taxon>
        <taxon>Alphaproteobacteria</taxon>
        <taxon>Sphingomonadales</taxon>
        <taxon>Sphingomonadaceae</taxon>
        <taxon>Sphingobium</taxon>
    </lineage>
</organism>
<gene>
    <name evidence="1" type="ORF">BV98_000113</name>
</gene>
<name>A0A086PEP6_SPHHM</name>
<dbReference type="AlphaFoldDB" id="A0A086PEP6"/>
<dbReference type="SUPFAM" id="SSF53271">
    <property type="entry name" value="PRTase-like"/>
    <property type="match status" value="1"/>
</dbReference>
<reference evidence="1" key="1">
    <citation type="submission" date="2014-08" db="EMBL/GenBank/DDBJ databases">
        <title>Draft genome sequences of Sphingobium herbicidovorans.</title>
        <authorList>
            <person name="Gan H.M."/>
            <person name="Gan H.Y."/>
            <person name="Savka M.A."/>
        </authorList>
    </citation>
    <scope>NUCLEOTIDE SEQUENCE [LARGE SCALE GENOMIC DNA]</scope>
    <source>
        <strain evidence="1">NBRC 16415</strain>
    </source>
</reference>
<dbReference type="Proteomes" id="UP000024284">
    <property type="component" value="Unassembled WGS sequence"/>
</dbReference>